<sequence>MQGQNFCARKTIKPTVENYGSSCNNIVKAVSGRGSIDVCVSDKNAAKDRLTHEIRGGKDYIKCTYPADYNYGCSSLIYMMKKDGVLWKYDGVAMSSPLNVSVTKNNKLTIS</sequence>
<dbReference type="AlphaFoldDB" id="A0A6C0D2I9"/>
<proteinExistence type="predicted"/>
<organism evidence="1">
    <name type="scientific">viral metagenome</name>
    <dbReference type="NCBI Taxonomy" id="1070528"/>
    <lineage>
        <taxon>unclassified sequences</taxon>
        <taxon>metagenomes</taxon>
        <taxon>organismal metagenomes</taxon>
    </lineage>
</organism>
<protein>
    <submittedName>
        <fullName evidence="1">Uncharacterized protein</fullName>
    </submittedName>
</protein>
<evidence type="ECO:0000313" key="1">
    <source>
        <dbReference type="EMBL" id="QHT09915.1"/>
    </source>
</evidence>
<name>A0A6C0D2I9_9ZZZZ</name>
<reference evidence="1" key="1">
    <citation type="journal article" date="2020" name="Nature">
        <title>Giant virus diversity and host interactions through global metagenomics.</title>
        <authorList>
            <person name="Schulz F."/>
            <person name="Roux S."/>
            <person name="Paez-Espino D."/>
            <person name="Jungbluth S."/>
            <person name="Walsh D.A."/>
            <person name="Denef V.J."/>
            <person name="McMahon K.D."/>
            <person name="Konstantinidis K.T."/>
            <person name="Eloe-Fadrosh E.A."/>
            <person name="Kyrpides N.C."/>
            <person name="Woyke T."/>
        </authorList>
    </citation>
    <scope>NUCLEOTIDE SEQUENCE</scope>
    <source>
        <strain evidence="1">GVMAG-M-3300023174-104</strain>
    </source>
</reference>
<accession>A0A6C0D2I9</accession>
<dbReference type="EMBL" id="MN739518">
    <property type="protein sequence ID" value="QHT09915.1"/>
    <property type="molecule type" value="Genomic_DNA"/>
</dbReference>